<protein>
    <recommendedName>
        <fullName evidence="5">Lipoprotein</fullName>
    </recommendedName>
</protein>
<reference evidence="3 4" key="1">
    <citation type="journal article" date="2014" name="Syst. Appl. Microbiol.">
        <title>Complete genomes of freshwater sulfur oxidizers Sulfuricella denitrificans skB26 and Sulfuritalea hydrogenivorans sk43H: genetic insights into the sulfur oxidation pathway of betaproteobacteria.</title>
        <authorList>
            <person name="Watanabe T."/>
            <person name="Kojima H."/>
            <person name="Fukui M."/>
        </authorList>
    </citation>
    <scope>NUCLEOTIDE SEQUENCE [LARGE SCALE GENOMIC DNA]</scope>
    <source>
        <strain evidence="3">DSM22779</strain>
    </source>
</reference>
<dbReference type="RefSeq" id="WP_171817369.1">
    <property type="nucleotide sequence ID" value="NZ_AP012547.1"/>
</dbReference>
<dbReference type="AlphaFoldDB" id="W0SI35"/>
<feature type="compositionally biased region" description="Polar residues" evidence="1">
    <location>
        <begin position="33"/>
        <end position="46"/>
    </location>
</feature>
<feature type="region of interest" description="Disordered" evidence="1">
    <location>
        <begin position="24"/>
        <end position="46"/>
    </location>
</feature>
<gene>
    <name evidence="3" type="ORF">SUTH_02683</name>
</gene>
<accession>W0SI35</accession>
<organism evidence="3 4">
    <name type="scientific">Sulfuritalea hydrogenivorans sk43H</name>
    <dbReference type="NCBI Taxonomy" id="1223802"/>
    <lineage>
        <taxon>Bacteria</taxon>
        <taxon>Pseudomonadati</taxon>
        <taxon>Pseudomonadota</taxon>
        <taxon>Betaproteobacteria</taxon>
        <taxon>Nitrosomonadales</taxon>
        <taxon>Sterolibacteriaceae</taxon>
        <taxon>Sulfuritalea</taxon>
    </lineage>
</organism>
<dbReference type="Proteomes" id="UP000031637">
    <property type="component" value="Chromosome"/>
</dbReference>
<name>W0SI35_9PROT</name>
<feature type="chain" id="PRO_5004795148" description="Lipoprotein" evidence="2">
    <location>
        <begin position="22"/>
        <end position="46"/>
    </location>
</feature>
<evidence type="ECO:0000313" key="3">
    <source>
        <dbReference type="EMBL" id="BAO30462.1"/>
    </source>
</evidence>
<dbReference type="KEGG" id="shd:SUTH_02683"/>
<proteinExistence type="predicted"/>
<sequence>MKRIAALMLVVFSLAATSAWACPGDKAKDDGKQSTPKKPTTSLTID</sequence>
<evidence type="ECO:0000256" key="1">
    <source>
        <dbReference type="SAM" id="MobiDB-lite"/>
    </source>
</evidence>
<keyword evidence="4" id="KW-1185">Reference proteome</keyword>
<dbReference type="STRING" id="1223802.SUTH_02683"/>
<evidence type="ECO:0000313" key="4">
    <source>
        <dbReference type="Proteomes" id="UP000031637"/>
    </source>
</evidence>
<dbReference type="EMBL" id="AP012547">
    <property type="protein sequence ID" value="BAO30462.1"/>
    <property type="molecule type" value="Genomic_DNA"/>
</dbReference>
<evidence type="ECO:0008006" key="5">
    <source>
        <dbReference type="Google" id="ProtNLM"/>
    </source>
</evidence>
<dbReference type="HOGENOM" id="CLU_217318_0_0_4"/>
<evidence type="ECO:0000256" key="2">
    <source>
        <dbReference type="SAM" id="SignalP"/>
    </source>
</evidence>
<feature type="signal peptide" evidence="2">
    <location>
        <begin position="1"/>
        <end position="21"/>
    </location>
</feature>
<keyword evidence="2" id="KW-0732">Signal</keyword>